<protein>
    <submittedName>
        <fullName evidence="1">Uncharacterized protein</fullName>
    </submittedName>
</protein>
<dbReference type="eggNOG" id="ENOG502ZKM7">
    <property type="taxonomic scope" value="Bacteria"/>
</dbReference>
<name>A0LHY3_SYNFM</name>
<dbReference type="HOGENOM" id="CLU_1712362_0_0_7"/>
<accession>A0LHY3</accession>
<dbReference type="KEGG" id="sfu:Sfum_1344"/>
<gene>
    <name evidence="1" type="ordered locus">Sfum_1344</name>
</gene>
<organism evidence="1 2">
    <name type="scientific">Syntrophobacter fumaroxidans (strain DSM 10017 / MPOB)</name>
    <dbReference type="NCBI Taxonomy" id="335543"/>
    <lineage>
        <taxon>Bacteria</taxon>
        <taxon>Pseudomonadati</taxon>
        <taxon>Thermodesulfobacteriota</taxon>
        <taxon>Syntrophobacteria</taxon>
        <taxon>Syntrophobacterales</taxon>
        <taxon>Syntrophobacteraceae</taxon>
        <taxon>Syntrophobacter</taxon>
    </lineage>
</organism>
<keyword evidence="2" id="KW-1185">Reference proteome</keyword>
<dbReference type="InParanoid" id="A0LHY3"/>
<evidence type="ECO:0000313" key="2">
    <source>
        <dbReference type="Proteomes" id="UP000001784"/>
    </source>
</evidence>
<sequence>MSRAFTHTETVWPRKEEIPPRRVDLGILGGAIRRLPPACWQPGMLFSGAPDGRLKDLTGEFPATFRTDKVSHPIFVLKALSHLGHKVCPCSSKKRGPARFIRKGCVLEITGIVTDRDTYLVEGCAFNLPMDPAFSEHLRFRGLVPDTCMERCD</sequence>
<dbReference type="EMBL" id="CP000478">
    <property type="protein sequence ID" value="ABK17035.1"/>
    <property type="molecule type" value="Genomic_DNA"/>
</dbReference>
<dbReference type="STRING" id="335543.Sfum_1344"/>
<dbReference type="OrthoDB" id="5517263at2"/>
<reference evidence="1 2" key="1">
    <citation type="submission" date="2006-10" db="EMBL/GenBank/DDBJ databases">
        <title>Complete sequence of Syntrophobacter fumaroxidans MPOB.</title>
        <authorList>
            <consortium name="US DOE Joint Genome Institute"/>
            <person name="Copeland A."/>
            <person name="Lucas S."/>
            <person name="Lapidus A."/>
            <person name="Barry K."/>
            <person name="Detter J.C."/>
            <person name="Glavina del Rio T."/>
            <person name="Hammon N."/>
            <person name="Israni S."/>
            <person name="Pitluck S."/>
            <person name="Goltsman E.G."/>
            <person name="Martinez M."/>
            <person name="Schmutz J."/>
            <person name="Larimer F."/>
            <person name="Land M."/>
            <person name="Hauser L."/>
            <person name="Kyrpides N."/>
            <person name="Kim E."/>
            <person name="Boone D.R."/>
            <person name="Brockman F."/>
            <person name="Culley D."/>
            <person name="Ferry J."/>
            <person name="Gunsalus R."/>
            <person name="McInerney M.J."/>
            <person name="Morrison M."/>
            <person name="Plugge C."/>
            <person name="Rohlin L."/>
            <person name="Scholten J."/>
            <person name="Sieber J."/>
            <person name="Stams A.J.M."/>
            <person name="Worm P."/>
            <person name="Henstra A.M."/>
            <person name="Richardson P."/>
        </authorList>
    </citation>
    <scope>NUCLEOTIDE SEQUENCE [LARGE SCALE GENOMIC DNA]</scope>
    <source>
        <strain evidence="2">DSM 10017 / MPOB</strain>
    </source>
</reference>
<dbReference type="AlphaFoldDB" id="A0LHY3"/>
<proteinExistence type="predicted"/>
<dbReference type="RefSeq" id="WP_011698206.1">
    <property type="nucleotide sequence ID" value="NC_008554.1"/>
</dbReference>
<evidence type="ECO:0000313" key="1">
    <source>
        <dbReference type="EMBL" id="ABK17035.1"/>
    </source>
</evidence>
<dbReference type="Proteomes" id="UP000001784">
    <property type="component" value="Chromosome"/>
</dbReference>